<dbReference type="AlphaFoldDB" id="A0A6M6BI40"/>
<dbReference type="Pfam" id="PF12869">
    <property type="entry name" value="tRNA_anti-like"/>
    <property type="match status" value="1"/>
</dbReference>
<gene>
    <name evidence="3" type="ORF">HMJ29_15530</name>
</gene>
<dbReference type="RefSeq" id="WP_171592346.1">
    <property type="nucleotide sequence ID" value="NZ_CP053538.1"/>
</dbReference>
<feature type="signal peptide" evidence="2">
    <location>
        <begin position="1"/>
        <end position="18"/>
    </location>
</feature>
<evidence type="ECO:0000256" key="2">
    <source>
        <dbReference type="SAM" id="SignalP"/>
    </source>
</evidence>
<reference evidence="3 4" key="1">
    <citation type="submission" date="2020-05" db="EMBL/GenBank/DDBJ databases">
        <title>Complete genome sequence of Hymenobacter sp. TS19 in Coasted Sand Dune.</title>
        <authorList>
            <person name="Lee J.-H."/>
            <person name="Jung J.-H."/>
            <person name="Jeong S."/>
            <person name="Zhao L."/>
            <person name="Kim M.-K."/>
            <person name="Seo H.-S."/>
            <person name="Lim S."/>
        </authorList>
    </citation>
    <scope>NUCLEOTIDE SEQUENCE [LARGE SCALE GENOMIC DNA]</scope>
    <source>
        <strain evidence="3 4">TS19</strain>
    </source>
</reference>
<keyword evidence="2" id="KW-0732">Signal</keyword>
<sequence length="239" mass="26621">MKGIILFFCLLFSLSGFAQTLTVRQLYDEYRANKYTFSTKYSGQTITVTGKIRSISPASEFWKDQDVHRIHLTATDYENFVVCQIPYKDSAILGRFKVGEYVTVTGKAASNINDAVFLTDCTFATAQPVARKSNAPDNAPLGKYNVYQNDGTGFNYQYTFYLKSYSSYTLNSKPGNCIYDPKTKTIRFTAGPLKGFAGLYRASTDNEKDPPNFLLSADGTLPNANSSHQGYQVGYSQAK</sequence>
<name>A0A6M6BI40_9BACT</name>
<protein>
    <recommendedName>
        <fullName evidence="5">tRNA_anti-like</fullName>
    </recommendedName>
</protein>
<dbReference type="KEGG" id="hts:HMJ29_15530"/>
<organism evidence="3 4">
    <name type="scientific">Hymenobacter taeanensis</name>
    <dbReference type="NCBI Taxonomy" id="2735321"/>
    <lineage>
        <taxon>Bacteria</taxon>
        <taxon>Pseudomonadati</taxon>
        <taxon>Bacteroidota</taxon>
        <taxon>Cytophagia</taxon>
        <taxon>Cytophagales</taxon>
        <taxon>Hymenobacteraceae</taxon>
        <taxon>Hymenobacter</taxon>
    </lineage>
</organism>
<evidence type="ECO:0008006" key="5">
    <source>
        <dbReference type="Google" id="ProtNLM"/>
    </source>
</evidence>
<dbReference type="Proteomes" id="UP000501623">
    <property type="component" value="Chromosome"/>
</dbReference>
<dbReference type="InterPro" id="IPR024422">
    <property type="entry name" value="Protein_unknown_function_OB"/>
</dbReference>
<evidence type="ECO:0000313" key="3">
    <source>
        <dbReference type="EMBL" id="QJX48261.1"/>
    </source>
</evidence>
<feature type="compositionally biased region" description="Polar residues" evidence="1">
    <location>
        <begin position="222"/>
        <end position="239"/>
    </location>
</feature>
<evidence type="ECO:0000256" key="1">
    <source>
        <dbReference type="SAM" id="MobiDB-lite"/>
    </source>
</evidence>
<proteinExistence type="predicted"/>
<feature type="chain" id="PRO_5026933343" description="tRNA_anti-like" evidence="2">
    <location>
        <begin position="19"/>
        <end position="239"/>
    </location>
</feature>
<accession>A0A6M6BI40</accession>
<dbReference type="EMBL" id="CP053538">
    <property type="protein sequence ID" value="QJX48261.1"/>
    <property type="molecule type" value="Genomic_DNA"/>
</dbReference>
<evidence type="ECO:0000313" key="4">
    <source>
        <dbReference type="Proteomes" id="UP000501623"/>
    </source>
</evidence>
<keyword evidence="4" id="KW-1185">Reference proteome</keyword>
<feature type="region of interest" description="Disordered" evidence="1">
    <location>
        <begin position="219"/>
        <end position="239"/>
    </location>
</feature>